<dbReference type="EMBL" id="JROU02001050">
    <property type="protein sequence ID" value="OEH77588.1"/>
    <property type="molecule type" value="Genomic_DNA"/>
</dbReference>
<evidence type="ECO:0000313" key="1">
    <source>
        <dbReference type="EMBL" id="OEH77588.1"/>
    </source>
</evidence>
<name>A0A1D3D2B5_9EIME</name>
<dbReference type="SUPFAM" id="SSF56672">
    <property type="entry name" value="DNA/RNA polymerases"/>
    <property type="match status" value="1"/>
</dbReference>
<dbReference type="InParanoid" id="A0A1D3D2B5"/>
<reference evidence="1 2" key="1">
    <citation type="journal article" date="2016" name="BMC Genomics">
        <title>Comparative genomics reveals Cyclospora cayetanensis possesses coccidia-like metabolism and invasion components but unique surface antigens.</title>
        <authorList>
            <person name="Liu S."/>
            <person name="Wang L."/>
            <person name="Zheng H."/>
            <person name="Xu Z."/>
            <person name="Roellig D.M."/>
            <person name="Li N."/>
            <person name="Frace M.A."/>
            <person name="Tang K."/>
            <person name="Arrowood M.J."/>
            <person name="Moss D.M."/>
            <person name="Zhang L."/>
            <person name="Feng Y."/>
            <person name="Xiao L."/>
        </authorList>
    </citation>
    <scope>NUCLEOTIDE SEQUENCE [LARGE SCALE GENOMIC DNA]</scope>
    <source>
        <strain evidence="1 2">CHN_HEN01</strain>
    </source>
</reference>
<sequence>MVVYSGNALVFNRNVQVDPQQLRRVPQLLQDKQWYMHGKDPAKIGTLKVWPLPSRTRNDVAKLYDHPPYYRACFPGVARLAASLFDLPKKIQSVPRTEKAGAAAWALIGRLPFSLGPDNEALGGALYNSFWVVKLPRIDPGKL</sequence>
<protein>
    <submittedName>
        <fullName evidence="1">Uncharacterized protein</fullName>
    </submittedName>
</protein>
<accession>A0A1D3D2B5</accession>
<dbReference type="Proteomes" id="UP000095192">
    <property type="component" value="Unassembled WGS sequence"/>
</dbReference>
<proteinExistence type="predicted"/>
<comment type="caution">
    <text evidence="1">The sequence shown here is derived from an EMBL/GenBank/DDBJ whole genome shotgun (WGS) entry which is preliminary data.</text>
</comment>
<keyword evidence="2" id="KW-1185">Reference proteome</keyword>
<organism evidence="1 2">
    <name type="scientific">Cyclospora cayetanensis</name>
    <dbReference type="NCBI Taxonomy" id="88456"/>
    <lineage>
        <taxon>Eukaryota</taxon>
        <taxon>Sar</taxon>
        <taxon>Alveolata</taxon>
        <taxon>Apicomplexa</taxon>
        <taxon>Conoidasida</taxon>
        <taxon>Coccidia</taxon>
        <taxon>Eucoccidiorida</taxon>
        <taxon>Eimeriorina</taxon>
        <taxon>Eimeriidae</taxon>
        <taxon>Cyclospora</taxon>
    </lineage>
</organism>
<gene>
    <name evidence="1" type="ORF">cyc_05158</name>
</gene>
<evidence type="ECO:0000313" key="2">
    <source>
        <dbReference type="Proteomes" id="UP000095192"/>
    </source>
</evidence>
<dbReference type="AlphaFoldDB" id="A0A1D3D2B5"/>
<dbReference type="InterPro" id="IPR043502">
    <property type="entry name" value="DNA/RNA_pol_sf"/>
</dbReference>
<dbReference type="VEuPathDB" id="ToxoDB:cyc_05158"/>